<dbReference type="GO" id="GO:0004672">
    <property type="term" value="F:protein kinase activity"/>
    <property type="evidence" value="ECO:0007669"/>
    <property type="project" value="InterPro"/>
</dbReference>
<evidence type="ECO:0000256" key="8">
    <source>
        <dbReference type="ARBA" id="ARBA00023170"/>
    </source>
</evidence>
<reference evidence="13" key="2">
    <citation type="submission" date="2015-07" db="EMBL/GenBank/DDBJ databases">
        <authorList>
            <person name="Noorani M."/>
        </authorList>
    </citation>
    <scope>NUCLEOTIDE SEQUENCE</scope>
    <source>
        <strain evidence="13">Yugu1</strain>
    </source>
</reference>
<dbReference type="SUPFAM" id="SSF52058">
    <property type="entry name" value="L domain-like"/>
    <property type="match status" value="1"/>
</dbReference>
<evidence type="ECO:0000256" key="5">
    <source>
        <dbReference type="ARBA" id="ARBA00022737"/>
    </source>
</evidence>
<sequence length="591" mass="65930">MEALLVLDQPLACSCHRRFRLLRAESAGGCKGCTTPATSNKIILNSLNTDLTALLAFKSQLSDPLRLLANNWTNQTSFCHWTGVFCSRRWPQRVTKLELPALDLRNNSLSGLNQLRGSIPNELLSLQNLRNLSLEANYLSGQLPNFSSTSMPSLIFLLCNNNSLSGHIPHSIGSLSTLRHLNLNYNQLTGPAPPAIFNMSNLERMNLRENNLYGPLPGNESFKLPMLQEIRLSRNKFMGQIPLGLASCKHLQILSLYINLFVDVVPAWLAQLSELTFLLLGNNNLVGRIPSEFGNLTVLRHLDLGSCNLSGQIPLELGNLRQLTHLHLMSSPIPNYLINLTCLSNLNLSFNELEGQVPNGGFFSNLTLKSLMGNVRLCGGPPKLGFSPCPHKSRRTFCQNFLKFVLAAVTIAFCAITICLYLLRRKRIKKPDVKASIDMAGMISHRPVSYYEIVRATDTFSEENLLGVGSFGKVFKGQLDDGKIFAIKVFSMQVEQAMQSFDAECKALRMARHHNLIRILSTCSNMDFRALVLQYMPNGSLEEHLQNESRPCMGFLTRLGVMLGVSMAMEYLHHGHHEVVLRCDLKPSNLL</sequence>
<evidence type="ECO:0000256" key="3">
    <source>
        <dbReference type="ARBA" id="ARBA00022614"/>
    </source>
</evidence>
<proteinExistence type="predicted"/>
<evidence type="ECO:0000256" key="2">
    <source>
        <dbReference type="ARBA" id="ARBA00022475"/>
    </source>
</evidence>
<name>A0A368S3W5_SETIT</name>
<dbReference type="STRING" id="4555.A0A368S3W5"/>
<evidence type="ECO:0000313" key="13">
    <source>
        <dbReference type="EMBL" id="RCV37116.1"/>
    </source>
</evidence>
<dbReference type="SMART" id="SM00369">
    <property type="entry name" value="LRR_TYP"/>
    <property type="match status" value="6"/>
</dbReference>
<keyword evidence="3" id="KW-0433">Leucine-rich repeat</keyword>
<dbReference type="InterPro" id="IPR003591">
    <property type="entry name" value="Leu-rich_rpt_typical-subtyp"/>
</dbReference>
<dbReference type="PROSITE" id="PS00107">
    <property type="entry name" value="PROTEIN_KINASE_ATP"/>
    <property type="match status" value="1"/>
</dbReference>
<dbReference type="Gene3D" id="3.30.200.20">
    <property type="entry name" value="Phosphorylase Kinase, domain 1"/>
    <property type="match status" value="1"/>
</dbReference>
<dbReference type="PANTHER" id="PTHR48056">
    <property type="entry name" value="LRR RECEPTOR-LIKE SERINE/THREONINE-PROTEIN KINASE-RELATED"/>
    <property type="match status" value="1"/>
</dbReference>
<dbReference type="AlphaFoldDB" id="A0A368S3W5"/>
<dbReference type="SMART" id="SM00220">
    <property type="entry name" value="S_TKc"/>
    <property type="match status" value="1"/>
</dbReference>
<keyword evidence="4 11" id="KW-0812">Transmembrane</keyword>
<dbReference type="FunFam" id="3.80.10.10:FF:000383">
    <property type="entry name" value="Leucine-rich repeat receptor protein kinase EMS1"/>
    <property type="match status" value="2"/>
</dbReference>
<dbReference type="Gene3D" id="3.80.10.10">
    <property type="entry name" value="Ribonuclease Inhibitor"/>
    <property type="match status" value="2"/>
</dbReference>
<keyword evidence="9" id="KW-0325">Glycoprotein</keyword>
<evidence type="ECO:0000256" key="7">
    <source>
        <dbReference type="ARBA" id="ARBA00023136"/>
    </source>
</evidence>
<evidence type="ECO:0000256" key="10">
    <source>
        <dbReference type="PROSITE-ProRule" id="PRU10141"/>
    </source>
</evidence>
<evidence type="ECO:0000256" key="4">
    <source>
        <dbReference type="ARBA" id="ARBA00022692"/>
    </source>
</evidence>
<dbReference type="InterPro" id="IPR013210">
    <property type="entry name" value="LRR_N_plant-typ"/>
</dbReference>
<dbReference type="SUPFAM" id="SSF56112">
    <property type="entry name" value="Protein kinase-like (PK-like)"/>
    <property type="match status" value="1"/>
</dbReference>
<protein>
    <recommendedName>
        <fullName evidence="12">Protein kinase domain-containing protein</fullName>
    </recommendedName>
</protein>
<keyword evidence="10" id="KW-0547">Nucleotide-binding</keyword>
<evidence type="ECO:0000256" key="1">
    <source>
        <dbReference type="ARBA" id="ARBA00004162"/>
    </source>
</evidence>
<dbReference type="Pfam" id="PF08263">
    <property type="entry name" value="LRRNT_2"/>
    <property type="match status" value="1"/>
</dbReference>
<keyword evidence="6 11" id="KW-1133">Transmembrane helix</keyword>
<keyword evidence="2" id="KW-1003">Cell membrane</keyword>
<keyword evidence="8" id="KW-0675">Receptor</keyword>
<evidence type="ECO:0000259" key="12">
    <source>
        <dbReference type="PROSITE" id="PS50011"/>
    </source>
</evidence>
<dbReference type="EMBL" id="CM003535">
    <property type="protein sequence ID" value="RCV37116.1"/>
    <property type="molecule type" value="Genomic_DNA"/>
</dbReference>
<dbReference type="Pfam" id="PF00069">
    <property type="entry name" value="Pkinase"/>
    <property type="match status" value="1"/>
</dbReference>
<keyword evidence="5" id="KW-0677">Repeat</keyword>
<feature type="binding site" evidence="10">
    <location>
        <position position="488"/>
    </location>
    <ligand>
        <name>ATP</name>
        <dbReference type="ChEBI" id="CHEBI:30616"/>
    </ligand>
</feature>
<keyword evidence="7 11" id="KW-0472">Membrane</keyword>
<evidence type="ECO:0000256" key="9">
    <source>
        <dbReference type="ARBA" id="ARBA00023180"/>
    </source>
</evidence>
<dbReference type="PROSITE" id="PS50011">
    <property type="entry name" value="PROTEIN_KINASE_DOM"/>
    <property type="match status" value="1"/>
</dbReference>
<reference evidence="13" key="1">
    <citation type="journal article" date="2012" name="Nat. Biotechnol.">
        <title>Reference genome sequence of the model plant Setaria.</title>
        <authorList>
            <person name="Bennetzen J.L."/>
            <person name="Schmutz J."/>
            <person name="Wang H."/>
            <person name="Percifield R."/>
            <person name="Hawkins J."/>
            <person name="Pontaroli A.C."/>
            <person name="Estep M."/>
            <person name="Feng L."/>
            <person name="Vaughn J.N."/>
            <person name="Grimwood J."/>
            <person name="Jenkins J."/>
            <person name="Barry K."/>
            <person name="Lindquist E."/>
            <person name="Hellsten U."/>
            <person name="Deshpande S."/>
            <person name="Wang X."/>
            <person name="Wu X."/>
            <person name="Mitros T."/>
            <person name="Triplett J."/>
            <person name="Yang X."/>
            <person name="Ye C.Y."/>
            <person name="Mauro-Herrera M."/>
            <person name="Wang L."/>
            <person name="Li P."/>
            <person name="Sharma M."/>
            <person name="Sharma R."/>
            <person name="Ronald P.C."/>
            <person name="Panaud O."/>
            <person name="Kellogg E.A."/>
            <person name="Brutnell T.P."/>
            <person name="Doust A.N."/>
            <person name="Tuskan G.A."/>
            <person name="Rokhsar D."/>
            <person name="Devos K.M."/>
        </authorList>
    </citation>
    <scope>NUCLEOTIDE SEQUENCE [LARGE SCALE GENOMIC DNA]</scope>
    <source>
        <strain evidence="13">Yugu1</strain>
    </source>
</reference>
<dbReference type="InterPro" id="IPR017441">
    <property type="entry name" value="Protein_kinase_ATP_BS"/>
</dbReference>
<evidence type="ECO:0000256" key="6">
    <source>
        <dbReference type="ARBA" id="ARBA00022989"/>
    </source>
</evidence>
<dbReference type="InterPro" id="IPR000719">
    <property type="entry name" value="Prot_kinase_dom"/>
</dbReference>
<dbReference type="PANTHER" id="PTHR48056:SF89">
    <property type="entry name" value="OS06G0585982 PROTEIN"/>
    <property type="match status" value="1"/>
</dbReference>
<organism evidence="13">
    <name type="scientific">Setaria italica</name>
    <name type="common">Foxtail millet</name>
    <name type="synonym">Panicum italicum</name>
    <dbReference type="NCBI Taxonomy" id="4555"/>
    <lineage>
        <taxon>Eukaryota</taxon>
        <taxon>Viridiplantae</taxon>
        <taxon>Streptophyta</taxon>
        <taxon>Embryophyta</taxon>
        <taxon>Tracheophyta</taxon>
        <taxon>Spermatophyta</taxon>
        <taxon>Magnoliopsida</taxon>
        <taxon>Liliopsida</taxon>
        <taxon>Poales</taxon>
        <taxon>Poaceae</taxon>
        <taxon>PACMAD clade</taxon>
        <taxon>Panicoideae</taxon>
        <taxon>Panicodae</taxon>
        <taxon>Paniceae</taxon>
        <taxon>Cenchrinae</taxon>
        <taxon>Setaria</taxon>
    </lineage>
</organism>
<gene>
    <name evidence="13" type="ORF">SETIT_8G037400v2</name>
</gene>
<comment type="subcellular location">
    <subcellularLocation>
        <location evidence="1">Cell membrane</location>
        <topology evidence="1">Single-pass membrane protein</topology>
    </subcellularLocation>
</comment>
<dbReference type="InterPro" id="IPR050647">
    <property type="entry name" value="Plant_LRR-RLKs"/>
</dbReference>
<evidence type="ECO:0000256" key="11">
    <source>
        <dbReference type="SAM" id="Phobius"/>
    </source>
</evidence>
<dbReference type="FunFam" id="3.30.200.20:FF:000661">
    <property type="entry name" value="Serine-threonine protein kinase plant-type"/>
    <property type="match status" value="1"/>
</dbReference>
<dbReference type="InterPro" id="IPR032675">
    <property type="entry name" value="LRR_dom_sf"/>
</dbReference>
<feature type="domain" description="Protein kinase" evidence="12">
    <location>
        <begin position="460"/>
        <end position="591"/>
    </location>
</feature>
<feature type="transmembrane region" description="Helical" evidence="11">
    <location>
        <begin position="401"/>
        <end position="423"/>
    </location>
</feature>
<accession>A0A368S3W5</accession>
<dbReference type="InterPro" id="IPR001611">
    <property type="entry name" value="Leu-rich_rpt"/>
</dbReference>
<dbReference type="OrthoDB" id="1724816at2759"/>
<dbReference type="InterPro" id="IPR011009">
    <property type="entry name" value="Kinase-like_dom_sf"/>
</dbReference>
<dbReference type="GO" id="GO:0005886">
    <property type="term" value="C:plasma membrane"/>
    <property type="evidence" value="ECO:0007669"/>
    <property type="project" value="UniProtKB-SubCell"/>
</dbReference>
<keyword evidence="10" id="KW-0067">ATP-binding</keyword>
<dbReference type="GO" id="GO:0005524">
    <property type="term" value="F:ATP binding"/>
    <property type="evidence" value="ECO:0007669"/>
    <property type="project" value="UniProtKB-UniRule"/>
</dbReference>
<dbReference type="Pfam" id="PF00560">
    <property type="entry name" value="LRR_1"/>
    <property type="match status" value="3"/>
</dbReference>
<dbReference type="Gene3D" id="1.10.510.10">
    <property type="entry name" value="Transferase(Phosphotransferase) domain 1"/>
    <property type="match status" value="1"/>
</dbReference>